<reference evidence="6" key="1">
    <citation type="submission" date="2020-08" db="EMBL/GenBank/DDBJ databases">
        <title>Genome public.</title>
        <authorList>
            <person name="Liu C."/>
            <person name="Sun Q."/>
        </authorList>
    </citation>
    <scope>NUCLEOTIDE SEQUENCE</scope>
    <source>
        <strain evidence="6">BX15</strain>
    </source>
</reference>
<feature type="non-terminal residue" evidence="6">
    <location>
        <position position="243"/>
    </location>
</feature>
<dbReference type="InterPro" id="IPR010982">
    <property type="entry name" value="Lambda_DNA-bd_dom_sf"/>
</dbReference>
<dbReference type="SUPFAM" id="SSF51306">
    <property type="entry name" value="LexA/Signal peptidase"/>
    <property type="match status" value="1"/>
</dbReference>
<sequence length="243" mass="26888">MNSQKTTVIPFPAPSKNGVRYSAETEKQNNVIGTRLSEELKNRKLSKKEFCTTLKDFGVDVSQSALGKWTNGLTVPNAYQLLAICYALDLEDGLAAFTGEHTPLLNEVGAEKVRAYREDLIATGKYNPMPTPTNTIRYIDKPVSNLRVSAGTGSFLDEDNFEMVSFPENAVPAEADFGVRVSGNSMEPVYHDGQIVWVERCETLSIGQVGVFVYDGEGYLKSYGEREPDESDRDAFTDSYGRL</sequence>
<gene>
    <name evidence="6" type="ORF">H8Z83_19140</name>
</gene>
<keyword evidence="1" id="KW-0805">Transcription regulation</keyword>
<evidence type="ECO:0000256" key="2">
    <source>
        <dbReference type="ARBA" id="ARBA00023125"/>
    </source>
</evidence>
<dbReference type="PROSITE" id="PS50943">
    <property type="entry name" value="HTH_CROC1"/>
    <property type="match status" value="1"/>
</dbReference>
<evidence type="ECO:0000259" key="5">
    <source>
        <dbReference type="PROSITE" id="PS50943"/>
    </source>
</evidence>
<dbReference type="InterPro" id="IPR039418">
    <property type="entry name" value="LexA-like"/>
</dbReference>
<dbReference type="RefSeq" id="WP_187016482.1">
    <property type="nucleotide sequence ID" value="NZ_JACOQI010000090.1"/>
</dbReference>
<dbReference type="InterPro" id="IPR001387">
    <property type="entry name" value="Cro/C1-type_HTH"/>
</dbReference>
<dbReference type="PANTHER" id="PTHR40661">
    <property type="match status" value="1"/>
</dbReference>
<dbReference type="InterPro" id="IPR036286">
    <property type="entry name" value="LexA/Signal_pep-like_sf"/>
</dbReference>
<protein>
    <submittedName>
        <fullName evidence="6">Peptidase S24</fullName>
    </submittedName>
</protein>
<evidence type="ECO:0000256" key="3">
    <source>
        <dbReference type="ARBA" id="ARBA00023163"/>
    </source>
</evidence>
<dbReference type="SUPFAM" id="SSF47413">
    <property type="entry name" value="lambda repressor-like DNA-binding domains"/>
    <property type="match status" value="1"/>
</dbReference>
<dbReference type="CDD" id="cd06529">
    <property type="entry name" value="S24_LexA-like"/>
    <property type="match status" value="1"/>
</dbReference>
<dbReference type="InterPro" id="IPR015927">
    <property type="entry name" value="Peptidase_S24_S26A/B/C"/>
</dbReference>
<name>A0A923S935_9FIRM</name>
<organism evidence="6 7">
    <name type="scientific">Dysosmobacter segnis</name>
    <dbReference type="NCBI Taxonomy" id="2763042"/>
    <lineage>
        <taxon>Bacteria</taxon>
        <taxon>Bacillati</taxon>
        <taxon>Bacillota</taxon>
        <taxon>Clostridia</taxon>
        <taxon>Eubacteriales</taxon>
        <taxon>Oscillospiraceae</taxon>
        <taxon>Dysosmobacter</taxon>
    </lineage>
</organism>
<keyword evidence="2" id="KW-0238">DNA-binding</keyword>
<evidence type="ECO:0000313" key="6">
    <source>
        <dbReference type="EMBL" id="MBC5772386.1"/>
    </source>
</evidence>
<evidence type="ECO:0000256" key="4">
    <source>
        <dbReference type="SAM" id="MobiDB-lite"/>
    </source>
</evidence>
<keyword evidence="7" id="KW-1185">Reference proteome</keyword>
<dbReference type="Pfam" id="PF00717">
    <property type="entry name" value="Peptidase_S24"/>
    <property type="match status" value="1"/>
</dbReference>
<comment type="caution">
    <text evidence="6">The sequence shown here is derived from an EMBL/GenBank/DDBJ whole genome shotgun (WGS) entry which is preliminary data.</text>
</comment>
<accession>A0A923S935</accession>
<dbReference type="AlphaFoldDB" id="A0A923S935"/>
<feature type="domain" description="HTH cro/C1-type" evidence="5">
    <location>
        <begin position="60"/>
        <end position="94"/>
    </location>
</feature>
<feature type="region of interest" description="Disordered" evidence="4">
    <location>
        <begin position="223"/>
        <end position="243"/>
    </location>
</feature>
<evidence type="ECO:0000313" key="7">
    <source>
        <dbReference type="Proteomes" id="UP000620327"/>
    </source>
</evidence>
<proteinExistence type="predicted"/>
<keyword evidence="3" id="KW-0804">Transcription</keyword>
<dbReference type="Gene3D" id="2.10.109.10">
    <property type="entry name" value="Umud Fragment, subunit A"/>
    <property type="match status" value="1"/>
</dbReference>
<evidence type="ECO:0000256" key="1">
    <source>
        <dbReference type="ARBA" id="ARBA00023015"/>
    </source>
</evidence>
<dbReference type="EMBL" id="JACOQI010000090">
    <property type="protein sequence ID" value="MBC5772386.1"/>
    <property type="molecule type" value="Genomic_DNA"/>
</dbReference>
<dbReference type="GO" id="GO:0003677">
    <property type="term" value="F:DNA binding"/>
    <property type="evidence" value="ECO:0007669"/>
    <property type="project" value="UniProtKB-KW"/>
</dbReference>
<dbReference type="Gene3D" id="1.10.260.40">
    <property type="entry name" value="lambda repressor-like DNA-binding domains"/>
    <property type="match status" value="1"/>
</dbReference>
<dbReference type="Proteomes" id="UP000620327">
    <property type="component" value="Unassembled WGS sequence"/>
</dbReference>
<dbReference type="PANTHER" id="PTHR40661:SF1">
    <property type="entry name" value="HTH CRO_C1-TYPE DOMAIN-CONTAINING PROTEIN"/>
    <property type="match status" value="1"/>
</dbReference>